<protein>
    <submittedName>
        <fullName evidence="1">Uncharacterized protein</fullName>
    </submittedName>
</protein>
<sequence>MVPAILPTIRAVRAKLAVQEARSVAAISKTIMKKPGKLVGKGAESVGVLQVILNKAPQDVLRHGMASHFYAIDPPLNPS</sequence>
<evidence type="ECO:0000313" key="2">
    <source>
        <dbReference type="Proteomes" id="UP000193933"/>
    </source>
</evidence>
<organism evidence="1 2">
    <name type="scientific">Pantoea conspicua</name>
    <dbReference type="NCBI Taxonomy" id="472705"/>
    <lineage>
        <taxon>Bacteria</taxon>
        <taxon>Pseudomonadati</taxon>
        <taxon>Pseudomonadota</taxon>
        <taxon>Gammaproteobacteria</taxon>
        <taxon>Enterobacterales</taxon>
        <taxon>Erwiniaceae</taxon>
        <taxon>Pantoea</taxon>
    </lineage>
</organism>
<proteinExistence type="predicted"/>
<accession>A0A1X1BX31</accession>
<gene>
    <name evidence="1" type="ORF">HA41_08785</name>
</gene>
<dbReference type="EMBL" id="MLFN01000019">
    <property type="protein sequence ID" value="ORM53302.1"/>
    <property type="molecule type" value="Genomic_DNA"/>
</dbReference>
<keyword evidence="2" id="KW-1185">Reference proteome</keyword>
<comment type="caution">
    <text evidence="1">The sequence shown here is derived from an EMBL/GenBank/DDBJ whole genome shotgun (WGS) entry which is preliminary data.</text>
</comment>
<dbReference type="AlphaFoldDB" id="A0A1X1BX31"/>
<evidence type="ECO:0000313" key="1">
    <source>
        <dbReference type="EMBL" id="ORM53302.1"/>
    </source>
</evidence>
<reference evidence="1 2" key="1">
    <citation type="journal article" date="2017" name="Antonie Van Leeuwenhoek">
        <title>Phylogenomic resolution of the bacterial genus Pantoea and its relationship with Erwinia and Tatumella.</title>
        <authorList>
            <person name="Palmer M."/>
            <person name="Steenkamp E.T."/>
            <person name="Coetzee M.P."/>
            <person name="Chan W.Y."/>
            <person name="van Zyl E."/>
            <person name="De Maayer P."/>
            <person name="Coutinho T.A."/>
            <person name="Blom J."/>
            <person name="Smits T.H."/>
            <person name="Duffy B."/>
            <person name="Venter S.N."/>
        </authorList>
    </citation>
    <scope>NUCLEOTIDE SEQUENCE [LARGE SCALE GENOMIC DNA]</scope>
    <source>
        <strain evidence="1 2">LMG 24534</strain>
    </source>
</reference>
<name>A0A1X1BX31_9GAMM</name>
<dbReference type="Proteomes" id="UP000193933">
    <property type="component" value="Unassembled WGS sequence"/>
</dbReference>